<dbReference type="Pfam" id="PF01805">
    <property type="entry name" value="Surp"/>
    <property type="match status" value="1"/>
</dbReference>
<dbReference type="SMART" id="SM00648">
    <property type="entry name" value="SWAP"/>
    <property type="match status" value="1"/>
</dbReference>
<protein>
    <submittedName>
        <fullName evidence="2">U2-associated protein</fullName>
    </submittedName>
</protein>
<dbReference type="STRING" id="145388.A0A0D2LK86"/>
<evidence type="ECO:0000313" key="2">
    <source>
        <dbReference type="EMBL" id="KIY92374.1"/>
    </source>
</evidence>
<dbReference type="PROSITE" id="PS50128">
    <property type="entry name" value="SURP"/>
    <property type="match status" value="1"/>
</dbReference>
<dbReference type="PANTHER" id="PTHR23140">
    <property type="entry name" value="RNA PROCESSING PROTEIN LD23810P"/>
    <property type="match status" value="1"/>
</dbReference>
<sequence>MPINNPAGAIPSVGHYPMGAPRPKEILGVGKDVEVVAPQDTRMRFIIDTMALYVLRDGCEFEQLVMAERQGDPEFSFLFDLDSPDHVYYRWRVYSLAEGDTLRTWRMDPFQMVEGGQRWLPPAMLAVEAVKREAGDRALSDHERDKWEDILRGLTAERAAIRAGMVFALDHAEAAAEVVEVLQVSGAA</sequence>
<dbReference type="KEGG" id="mng:MNEG_15589"/>
<dbReference type="Gene3D" id="1.10.10.790">
    <property type="entry name" value="Surp module"/>
    <property type="match status" value="1"/>
</dbReference>
<dbReference type="InterPro" id="IPR035967">
    <property type="entry name" value="SWAP/Surp_sf"/>
</dbReference>
<dbReference type="InterPro" id="IPR051485">
    <property type="entry name" value="SR-CTD_assoc_factor"/>
</dbReference>
<dbReference type="GO" id="GO:0003723">
    <property type="term" value="F:RNA binding"/>
    <property type="evidence" value="ECO:0007669"/>
    <property type="project" value="InterPro"/>
</dbReference>
<dbReference type="SUPFAM" id="SSF109905">
    <property type="entry name" value="Surp module (SWAP domain)"/>
    <property type="match status" value="1"/>
</dbReference>
<dbReference type="GeneID" id="25733265"/>
<gene>
    <name evidence="2" type="ORF">MNEG_15589</name>
</gene>
<reference evidence="2 3" key="1">
    <citation type="journal article" date="2013" name="BMC Genomics">
        <title>Reconstruction of the lipid metabolism for the microalga Monoraphidium neglectum from its genome sequence reveals characteristics suitable for biofuel production.</title>
        <authorList>
            <person name="Bogen C."/>
            <person name="Al-Dilaimi A."/>
            <person name="Albersmeier A."/>
            <person name="Wichmann J."/>
            <person name="Grundmann M."/>
            <person name="Rupp O."/>
            <person name="Lauersen K.J."/>
            <person name="Blifernez-Klassen O."/>
            <person name="Kalinowski J."/>
            <person name="Goesmann A."/>
            <person name="Mussgnug J.H."/>
            <person name="Kruse O."/>
        </authorList>
    </citation>
    <scope>NUCLEOTIDE SEQUENCE [LARGE SCALE GENOMIC DNA]</scope>
    <source>
        <strain evidence="2 3">SAG 48.87</strain>
    </source>
</reference>
<dbReference type="OrthoDB" id="545680at2759"/>
<feature type="domain" description="SURP motif" evidence="1">
    <location>
        <begin position="46"/>
        <end position="89"/>
    </location>
</feature>
<keyword evidence="3" id="KW-1185">Reference proteome</keyword>
<proteinExistence type="predicted"/>
<dbReference type="PANTHER" id="PTHR23140:SF0">
    <property type="entry name" value="U2 SNRNP-ASSOCIATED SURP MOTIF-CONTAINING PROTEIN"/>
    <property type="match status" value="1"/>
</dbReference>
<evidence type="ECO:0000313" key="3">
    <source>
        <dbReference type="Proteomes" id="UP000054498"/>
    </source>
</evidence>
<accession>A0A0D2LK86</accession>
<dbReference type="Proteomes" id="UP000054498">
    <property type="component" value="Unassembled WGS sequence"/>
</dbReference>
<evidence type="ECO:0000259" key="1">
    <source>
        <dbReference type="PROSITE" id="PS50128"/>
    </source>
</evidence>
<dbReference type="AlphaFoldDB" id="A0A0D2LK86"/>
<dbReference type="EMBL" id="KK105680">
    <property type="protein sequence ID" value="KIY92374.1"/>
    <property type="molecule type" value="Genomic_DNA"/>
</dbReference>
<dbReference type="RefSeq" id="XP_013891394.1">
    <property type="nucleotide sequence ID" value="XM_014035940.1"/>
</dbReference>
<dbReference type="InterPro" id="IPR000061">
    <property type="entry name" value="Surp"/>
</dbReference>
<name>A0A0D2LK86_9CHLO</name>
<organism evidence="2 3">
    <name type="scientific">Monoraphidium neglectum</name>
    <dbReference type="NCBI Taxonomy" id="145388"/>
    <lineage>
        <taxon>Eukaryota</taxon>
        <taxon>Viridiplantae</taxon>
        <taxon>Chlorophyta</taxon>
        <taxon>core chlorophytes</taxon>
        <taxon>Chlorophyceae</taxon>
        <taxon>CS clade</taxon>
        <taxon>Sphaeropleales</taxon>
        <taxon>Selenastraceae</taxon>
        <taxon>Monoraphidium</taxon>
    </lineage>
</organism>
<dbReference type="GO" id="GO:0006396">
    <property type="term" value="P:RNA processing"/>
    <property type="evidence" value="ECO:0007669"/>
    <property type="project" value="InterPro"/>
</dbReference>
<dbReference type="GO" id="GO:0005634">
    <property type="term" value="C:nucleus"/>
    <property type="evidence" value="ECO:0007669"/>
    <property type="project" value="TreeGrafter"/>
</dbReference>